<dbReference type="PANTHER" id="PTHR34216:SF3">
    <property type="entry name" value="POLY-BETA-1,6-N-ACETYL-D-GLUCOSAMINE N-DEACETYLASE"/>
    <property type="match status" value="1"/>
</dbReference>
<dbReference type="InterPro" id="IPR011330">
    <property type="entry name" value="Glyco_hydro/deAcase_b/a-brl"/>
</dbReference>
<dbReference type="InterPro" id="IPR002509">
    <property type="entry name" value="NODB_dom"/>
</dbReference>
<name>A0A7C4Y625_9BACT</name>
<evidence type="ECO:0000256" key="1">
    <source>
        <dbReference type="ARBA" id="ARBA00004613"/>
    </source>
</evidence>
<evidence type="ECO:0000259" key="3">
    <source>
        <dbReference type="Pfam" id="PF01522"/>
    </source>
</evidence>
<dbReference type="Gene3D" id="3.20.20.370">
    <property type="entry name" value="Glycoside hydrolase/deacetylase"/>
    <property type="match status" value="1"/>
</dbReference>
<dbReference type="Pfam" id="PF01522">
    <property type="entry name" value="Polysacc_deac_1"/>
    <property type="match status" value="1"/>
</dbReference>
<sequence>MGKSTQNIELIISVDDSHPLNYKSAELLKKYDLVKNTIFFLDTARMEAEQLEYLLEQGFEIGNHTKNHKILTEIPIEEVKEEILAPEKNLPFKWFCYPRGRYNQEIIKVLKELGYKRARTTKVFQILTPKNPLESHSTIHCYQRKEYGDTDWEIVAKKYWDKVKQGKGNYYHLWWHSWEIERYQGWIKLERVLGYIKEAL</sequence>
<protein>
    <recommendedName>
        <fullName evidence="3">NodB homology domain-containing protein</fullName>
    </recommendedName>
</protein>
<dbReference type="PANTHER" id="PTHR34216">
    <property type="match status" value="1"/>
</dbReference>
<dbReference type="GO" id="GO:0005975">
    <property type="term" value="P:carbohydrate metabolic process"/>
    <property type="evidence" value="ECO:0007669"/>
    <property type="project" value="InterPro"/>
</dbReference>
<organism evidence="4">
    <name type="scientific">Caldisericum exile</name>
    <dbReference type="NCBI Taxonomy" id="693075"/>
    <lineage>
        <taxon>Bacteria</taxon>
        <taxon>Pseudomonadati</taxon>
        <taxon>Caldisericota/Cryosericota group</taxon>
        <taxon>Caldisericota</taxon>
        <taxon>Caldisericia</taxon>
        <taxon>Caldisericales</taxon>
        <taxon>Caldisericaceae</taxon>
        <taxon>Caldisericum</taxon>
    </lineage>
</organism>
<dbReference type="InterPro" id="IPR051398">
    <property type="entry name" value="Polysacch_Deacetylase"/>
</dbReference>
<comment type="caution">
    <text evidence="4">The sequence shown here is derived from an EMBL/GenBank/DDBJ whole genome shotgun (WGS) entry which is preliminary data.</text>
</comment>
<dbReference type="SUPFAM" id="SSF88713">
    <property type="entry name" value="Glycoside hydrolase/deacetylase"/>
    <property type="match status" value="1"/>
</dbReference>
<comment type="subcellular location">
    <subcellularLocation>
        <location evidence="1">Secreted</location>
    </subcellularLocation>
</comment>
<dbReference type="AlphaFoldDB" id="A0A7C4Y625"/>
<dbReference type="GO" id="GO:0005576">
    <property type="term" value="C:extracellular region"/>
    <property type="evidence" value="ECO:0007669"/>
    <property type="project" value="UniProtKB-SubCell"/>
</dbReference>
<accession>A0A7C4Y625</accession>
<dbReference type="EMBL" id="DTHV01000146">
    <property type="protein sequence ID" value="HGW60702.1"/>
    <property type="molecule type" value="Genomic_DNA"/>
</dbReference>
<evidence type="ECO:0000256" key="2">
    <source>
        <dbReference type="ARBA" id="ARBA00022729"/>
    </source>
</evidence>
<keyword evidence="2" id="KW-0732">Signal</keyword>
<feature type="domain" description="NodB homology" evidence="3">
    <location>
        <begin position="9"/>
        <end position="116"/>
    </location>
</feature>
<gene>
    <name evidence="4" type="ORF">ENV82_04665</name>
</gene>
<reference evidence="4" key="1">
    <citation type="journal article" date="2020" name="mSystems">
        <title>Genome- and Community-Level Interaction Insights into Carbon Utilization and Element Cycling Functions of Hydrothermarchaeota in Hydrothermal Sediment.</title>
        <authorList>
            <person name="Zhou Z."/>
            <person name="Liu Y."/>
            <person name="Xu W."/>
            <person name="Pan J."/>
            <person name="Luo Z.H."/>
            <person name="Li M."/>
        </authorList>
    </citation>
    <scope>NUCLEOTIDE SEQUENCE [LARGE SCALE GENOMIC DNA]</scope>
    <source>
        <strain evidence="4">SpSt-794</strain>
    </source>
</reference>
<dbReference type="GO" id="GO:0016810">
    <property type="term" value="F:hydrolase activity, acting on carbon-nitrogen (but not peptide) bonds"/>
    <property type="evidence" value="ECO:0007669"/>
    <property type="project" value="InterPro"/>
</dbReference>
<evidence type="ECO:0000313" key="4">
    <source>
        <dbReference type="EMBL" id="HGW60702.1"/>
    </source>
</evidence>
<proteinExistence type="predicted"/>